<feature type="region of interest" description="Disordered" evidence="1">
    <location>
        <begin position="359"/>
        <end position="444"/>
    </location>
</feature>
<dbReference type="Pfam" id="PF17963">
    <property type="entry name" value="Big_9"/>
    <property type="match status" value="1"/>
</dbReference>
<dbReference type="RefSeq" id="WP_420845818.1">
    <property type="nucleotide sequence ID" value="NZ_RCUW01000003.1"/>
</dbReference>
<comment type="caution">
    <text evidence="4">The sequence shown here is derived from an EMBL/GenBank/DDBJ whole genome shotgun (WGS) entry which is preliminary data.</text>
</comment>
<feature type="non-terminal residue" evidence="4">
    <location>
        <position position="1"/>
    </location>
</feature>
<evidence type="ECO:0000313" key="4">
    <source>
        <dbReference type="EMBL" id="RLP69863.1"/>
    </source>
</evidence>
<dbReference type="InterPro" id="IPR026395">
    <property type="entry name" value="CshA_fibril"/>
</dbReference>
<evidence type="ECO:0000256" key="1">
    <source>
        <dbReference type="SAM" id="MobiDB-lite"/>
    </source>
</evidence>
<keyword evidence="2" id="KW-1133">Transmembrane helix</keyword>
<sequence length="479" mass="48514">PATGDDAATILPNTTATLTPETVPGSGDIVSAVFDNGETSKTVPGEGVWSIELVDGQPVATFTPEKDYTGPVTSQSYTVTDANELTASGTLEVAITAPPAAEPASETINPNTTATLRPETTPGNSPLTSVTFDNGETSTTVPGEGVWSIELVDGEVVATFTPEKDYTGPVTEQSYTVTDENGLTATSTLNVDINTPPATGDDAATILPNTTATLTPETVPGSGDIVSAVFDNGETSKTVPGEGVWSIELVDGQPVATFTPEKDYTGPVTSQSYTVTDANELTASGTLEVAITAPPAAEPASETINPNTTATLRPETTPGNSPLTSVTFDNGETSTTVPGEGVWSIELVDGEVVATFTPEKDYTGPVTEQSYTVTDENGLTATSTLNVDITTPVVPTTPPATDTPEPTPSEPATPAPSSPSTTSSVPTTVATPGQGSDDTSSAAGLASTGAGTGVLLGALFAAAAVLGGLLVRRRASRTE</sequence>
<keyword evidence="2" id="KW-0472">Membrane</keyword>
<feature type="region of interest" description="Disordered" evidence="1">
    <location>
        <begin position="296"/>
        <end position="338"/>
    </location>
</feature>
<keyword evidence="2" id="KW-0812">Transmembrane</keyword>
<reference evidence="4 5" key="1">
    <citation type="submission" date="2018-10" db="EMBL/GenBank/DDBJ databases">
        <authorList>
            <person name="Li J."/>
        </authorList>
    </citation>
    <scope>NUCLEOTIDE SEQUENCE [LARGE SCALE GENOMIC DNA]</scope>
    <source>
        <strain evidence="4 5">JCM 30549</strain>
    </source>
</reference>
<gene>
    <name evidence="4" type="ORF">D9V30_04010</name>
</gene>
<organism evidence="4 5">
    <name type="scientific">Mycetocola reblochoni</name>
    <dbReference type="NCBI Taxonomy" id="331618"/>
    <lineage>
        <taxon>Bacteria</taxon>
        <taxon>Bacillati</taxon>
        <taxon>Actinomycetota</taxon>
        <taxon>Actinomycetes</taxon>
        <taxon>Micrococcales</taxon>
        <taxon>Microbacteriaceae</taxon>
        <taxon>Mycetocola</taxon>
    </lineage>
</organism>
<evidence type="ECO:0000259" key="3">
    <source>
        <dbReference type="Pfam" id="PF19076"/>
    </source>
</evidence>
<evidence type="ECO:0000256" key="2">
    <source>
        <dbReference type="SAM" id="Phobius"/>
    </source>
</evidence>
<feature type="compositionally biased region" description="Low complexity" evidence="1">
    <location>
        <begin position="390"/>
        <end position="404"/>
    </location>
</feature>
<dbReference type="EMBL" id="RCUW01000003">
    <property type="protein sequence ID" value="RLP69863.1"/>
    <property type="molecule type" value="Genomic_DNA"/>
</dbReference>
<feature type="compositionally biased region" description="Polar residues" evidence="1">
    <location>
        <begin position="366"/>
        <end position="389"/>
    </location>
</feature>
<proteinExistence type="predicted"/>
<dbReference type="Proteomes" id="UP000275395">
    <property type="component" value="Unassembled WGS sequence"/>
</dbReference>
<feature type="compositionally biased region" description="Low complexity" evidence="1">
    <location>
        <begin position="418"/>
        <end position="432"/>
    </location>
</feature>
<feature type="domain" description="CshA" evidence="3">
    <location>
        <begin position="114"/>
        <end position="191"/>
    </location>
</feature>
<feature type="transmembrane region" description="Helical" evidence="2">
    <location>
        <begin position="450"/>
        <end position="471"/>
    </location>
</feature>
<feature type="compositionally biased region" description="Pro residues" evidence="1">
    <location>
        <begin position="405"/>
        <end position="417"/>
    </location>
</feature>
<dbReference type="AlphaFoldDB" id="A0A3L6ZPK1"/>
<feature type="domain" description="CshA" evidence="3">
    <location>
        <begin position="310"/>
        <end position="387"/>
    </location>
</feature>
<dbReference type="Pfam" id="PF19076">
    <property type="entry name" value="CshA_repeat"/>
    <property type="match status" value="2"/>
</dbReference>
<feature type="compositionally biased region" description="Polar residues" evidence="1">
    <location>
        <begin position="317"/>
        <end position="337"/>
    </location>
</feature>
<protein>
    <recommendedName>
        <fullName evidence="3">CshA domain-containing protein</fullName>
    </recommendedName>
</protein>
<evidence type="ECO:0000313" key="5">
    <source>
        <dbReference type="Proteomes" id="UP000275395"/>
    </source>
</evidence>
<accession>A0A3L6ZPK1</accession>
<name>A0A3L6ZPK1_9MICO</name>
<feature type="compositionally biased region" description="Polar residues" evidence="1">
    <location>
        <begin position="121"/>
        <end position="141"/>
    </location>
</feature>
<feature type="region of interest" description="Disordered" evidence="1">
    <location>
        <begin position="100"/>
        <end position="142"/>
    </location>
</feature>